<dbReference type="EMBL" id="LT629777">
    <property type="protein sequence ID" value="SDS42871.1"/>
    <property type="molecule type" value="Genomic_DNA"/>
</dbReference>
<gene>
    <name evidence="1" type="ORF">SAMN05216598_1562</name>
</gene>
<dbReference type="RefSeq" id="WP_090203743.1">
    <property type="nucleotide sequence ID" value="NZ_LT629777.1"/>
</dbReference>
<reference evidence="2" key="1">
    <citation type="submission" date="2016-10" db="EMBL/GenBank/DDBJ databases">
        <authorList>
            <person name="Varghese N."/>
            <person name="Submissions S."/>
        </authorList>
    </citation>
    <scope>NUCLEOTIDE SEQUENCE [LARGE SCALE GENOMIC DNA]</scope>
    <source>
        <strain evidence="2">ATCC 23835</strain>
    </source>
</reference>
<accession>A0A1H1S4J1</accession>
<evidence type="ECO:0000313" key="2">
    <source>
        <dbReference type="Proteomes" id="UP000199524"/>
    </source>
</evidence>
<evidence type="ECO:0000313" key="1">
    <source>
        <dbReference type="EMBL" id="SDS42871.1"/>
    </source>
</evidence>
<dbReference type="AlphaFoldDB" id="A0A1H1S4J1"/>
<proteinExistence type="predicted"/>
<dbReference type="Proteomes" id="UP000199524">
    <property type="component" value="Chromosome I"/>
</dbReference>
<keyword evidence="2" id="KW-1185">Reference proteome</keyword>
<dbReference type="GeneID" id="300206571"/>
<name>A0A1H1S4J1_9PSED</name>
<organism evidence="1 2">
    <name type="scientific">Pseudomonas asplenii</name>
    <dbReference type="NCBI Taxonomy" id="53407"/>
    <lineage>
        <taxon>Bacteria</taxon>
        <taxon>Pseudomonadati</taxon>
        <taxon>Pseudomonadota</taxon>
        <taxon>Gammaproteobacteria</taxon>
        <taxon>Pseudomonadales</taxon>
        <taxon>Pseudomonadaceae</taxon>
        <taxon>Pseudomonas</taxon>
    </lineage>
</organism>
<sequence length="239" mass="25261">MTDEVKSENESRLLKAVESIAISPKDAKALVSQYQSQVKSSKPKASENEVQALVAKKIISRYATMSATSGGVTALAGVIPGLGTAVAMVGGGLTDATVGMKFQVDMCMCLAEAFGWDLTSEDARQLAFMIAAGGSLEKFGVEVSTKFASKAGVNMVRQYLKGAALQTIKEMFKRIGITFTRKAVEKAIPFGVGVVIGSSANYALTKYVGNTALGWFTTDRDMGNQPNVVEDTPEAIQPA</sequence>
<protein>
    <submittedName>
        <fullName evidence="1">EcsC protein family protein</fullName>
    </submittedName>
</protein>